<dbReference type="FunFam" id="3.40.50.620:FF:000098">
    <property type="entry name" value="Valine--tRNA ligase"/>
    <property type="match status" value="1"/>
</dbReference>
<dbReference type="InterPro" id="IPR014729">
    <property type="entry name" value="Rossmann-like_a/b/a_fold"/>
</dbReference>
<dbReference type="Pfam" id="PF00133">
    <property type="entry name" value="tRNA-synt_1"/>
    <property type="match status" value="1"/>
</dbReference>
<evidence type="ECO:0000256" key="1">
    <source>
        <dbReference type="ARBA" id="ARBA00004496"/>
    </source>
</evidence>
<keyword evidence="6 11" id="KW-0067">ATP-binding</keyword>
<evidence type="ECO:0000256" key="10">
    <source>
        <dbReference type="ARBA" id="ARBA00047552"/>
    </source>
</evidence>
<reference evidence="15 16" key="1">
    <citation type="submission" date="2017-02" db="EMBL/GenBank/DDBJ databases">
        <authorList>
            <person name="Peterson S.W."/>
        </authorList>
    </citation>
    <scope>NUCLEOTIDE SEQUENCE [LARGE SCALE GENOMIC DNA]</scope>
    <source>
        <strain evidence="15 16">ATCC BAA-908</strain>
    </source>
</reference>
<dbReference type="Gene3D" id="1.10.287.380">
    <property type="entry name" value="Valyl-tRNA synthetase, C-terminal domain"/>
    <property type="match status" value="1"/>
</dbReference>
<dbReference type="PANTHER" id="PTHR11946">
    <property type="entry name" value="VALYL-TRNA SYNTHETASES"/>
    <property type="match status" value="1"/>
</dbReference>
<dbReference type="GO" id="GO:0006438">
    <property type="term" value="P:valyl-tRNA aminoacylation"/>
    <property type="evidence" value="ECO:0007669"/>
    <property type="project" value="UniProtKB-UniRule"/>
</dbReference>
<dbReference type="InterPro" id="IPR013155">
    <property type="entry name" value="M/V/L/I-tRNA-synth_anticd-bd"/>
</dbReference>
<name>A0A1T4LPB4_TREPO</name>
<dbReference type="InterPro" id="IPR019499">
    <property type="entry name" value="Val-tRNA_synth_tRNA-bd"/>
</dbReference>
<evidence type="ECO:0000256" key="8">
    <source>
        <dbReference type="ARBA" id="ARBA00023054"/>
    </source>
</evidence>
<dbReference type="Proteomes" id="UP000190423">
    <property type="component" value="Unassembled WGS sequence"/>
</dbReference>
<dbReference type="EC" id="6.1.1.9" evidence="11"/>
<feature type="short sequence motif" description="'KMSKS' region" evidence="11">
    <location>
        <begin position="544"/>
        <end position="548"/>
    </location>
</feature>
<dbReference type="CDD" id="cd07962">
    <property type="entry name" value="Anticodon_Ia_Val"/>
    <property type="match status" value="1"/>
</dbReference>
<feature type="domain" description="Valyl-tRNA synthetase tRNA-binding arm" evidence="14">
    <location>
        <begin position="855"/>
        <end position="911"/>
    </location>
</feature>
<keyword evidence="8 11" id="KW-0175">Coiled coil</keyword>
<dbReference type="Gene3D" id="3.40.50.620">
    <property type="entry name" value="HUPs"/>
    <property type="match status" value="2"/>
</dbReference>
<evidence type="ECO:0000259" key="14">
    <source>
        <dbReference type="Pfam" id="PF10458"/>
    </source>
</evidence>
<comment type="subunit">
    <text evidence="2 11">Monomer.</text>
</comment>
<dbReference type="EMBL" id="FUWG01000012">
    <property type="protein sequence ID" value="SJZ56560.1"/>
    <property type="molecule type" value="Genomic_DNA"/>
</dbReference>
<evidence type="ECO:0000313" key="16">
    <source>
        <dbReference type="Proteomes" id="UP000190423"/>
    </source>
</evidence>
<proteinExistence type="inferred from homology"/>
<keyword evidence="5 11" id="KW-0547">Nucleotide-binding</keyword>
<comment type="catalytic activity">
    <reaction evidence="10 11">
        <text>tRNA(Val) + L-valine + ATP = L-valyl-tRNA(Val) + AMP + diphosphate</text>
        <dbReference type="Rhea" id="RHEA:10704"/>
        <dbReference type="Rhea" id="RHEA-COMP:9672"/>
        <dbReference type="Rhea" id="RHEA-COMP:9708"/>
        <dbReference type="ChEBI" id="CHEBI:30616"/>
        <dbReference type="ChEBI" id="CHEBI:33019"/>
        <dbReference type="ChEBI" id="CHEBI:57762"/>
        <dbReference type="ChEBI" id="CHEBI:78442"/>
        <dbReference type="ChEBI" id="CHEBI:78537"/>
        <dbReference type="ChEBI" id="CHEBI:456215"/>
        <dbReference type="EC" id="6.1.1.9"/>
    </reaction>
</comment>
<dbReference type="SUPFAM" id="SSF46589">
    <property type="entry name" value="tRNA-binding arm"/>
    <property type="match status" value="1"/>
</dbReference>
<feature type="domain" description="Methionyl/Valyl/Leucyl/Isoleucyl-tRNA synthetase anticodon-binding" evidence="13">
    <location>
        <begin position="626"/>
        <end position="792"/>
    </location>
</feature>
<dbReference type="InterPro" id="IPR002303">
    <property type="entry name" value="Valyl-tRNA_ligase"/>
</dbReference>
<dbReference type="AlphaFoldDB" id="A0A1T4LPB4"/>
<dbReference type="Pfam" id="PF08264">
    <property type="entry name" value="Anticodon_1"/>
    <property type="match status" value="1"/>
</dbReference>
<evidence type="ECO:0000256" key="7">
    <source>
        <dbReference type="ARBA" id="ARBA00022917"/>
    </source>
</evidence>
<evidence type="ECO:0000256" key="11">
    <source>
        <dbReference type="HAMAP-Rule" id="MF_02004"/>
    </source>
</evidence>
<dbReference type="InterPro" id="IPR009008">
    <property type="entry name" value="Val/Leu/Ile-tRNA-synth_edit"/>
</dbReference>
<dbReference type="PANTHER" id="PTHR11946:SF93">
    <property type="entry name" value="VALINE--TRNA LIGASE, CHLOROPLASTIC_MITOCHONDRIAL 2"/>
    <property type="match status" value="1"/>
</dbReference>
<protein>
    <recommendedName>
        <fullName evidence="11">Valine--tRNA ligase</fullName>
        <ecNumber evidence="11">6.1.1.9</ecNumber>
    </recommendedName>
    <alternativeName>
        <fullName evidence="11">Valyl-tRNA synthetase</fullName>
        <shortName evidence="11">ValRS</shortName>
    </alternativeName>
</protein>
<evidence type="ECO:0000256" key="6">
    <source>
        <dbReference type="ARBA" id="ARBA00022840"/>
    </source>
</evidence>
<dbReference type="PRINTS" id="PR00986">
    <property type="entry name" value="TRNASYNTHVAL"/>
</dbReference>
<dbReference type="SUPFAM" id="SSF47323">
    <property type="entry name" value="Anticodon-binding domain of a subclass of class I aminoacyl-tRNA synthetases"/>
    <property type="match status" value="1"/>
</dbReference>
<dbReference type="NCBIfam" id="NF004349">
    <property type="entry name" value="PRK05729.1"/>
    <property type="match status" value="1"/>
</dbReference>
<dbReference type="InterPro" id="IPR001412">
    <property type="entry name" value="aa-tRNA-synth_I_CS"/>
</dbReference>
<dbReference type="CDD" id="cd00817">
    <property type="entry name" value="ValRS_core"/>
    <property type="match status" value="1"/>
</dbReference>
<feature type="binding site" evidence="11">
    <location>
        <position position="547"/>
    </location>
    <ligand>
        <name>ATP</name>
        <dbReference type="ChEBI" id="CHEBI:30616"/>
    </ligand>
</feature>
<dbReference type="GO" id="GO:0004832">
    <property type="term" value="F:valine-tRNA ligase activity"/>
    <property type="evidence" value="ECO:0007669"/>
    <property type="project" value="UniProtKB-UniRule"/>
</dbReference>
<dbReference type="Gene3D" id="3.90.740.10">
    <property type="entry name" value="Valyl/Leucyl/Isoleucyl-tRNA synthetase, editing domain"/>
    <property type="match status" value="1"/>
</dbReference>
<dbReference type="STRING" id="261392.SAMN02745149_01664"/>
<evidence type="ECO:0000256" key="4">
    <source>
        <dbReference type="ARBA" id="ARBA00022598"/>
    </source>
</evidence>
<dbReference type="HAMAP" id="MF_02004">
    <property type="entry name" value="Val_tRNA_synth_type1"/>
    <property type="match status" value="1"/>
</dbReference>
<comment type="domain">
    <text evidence="11">ValRS has two distinct active sites: one for aminoacylation and one for editing. The misactivated threonine is translocated from the active site to the editing site.</text>
</comment>
<evidence type="ECO:0000259" key="12">
    <source>
        <dbReference type="Pfam" id="PF00133"/>
    </source>
</evidence>
<comment type="subcellular location">
    <subcellularLocation>
        <location evidence="1 11">Cytoplasm</location>
    </subcellularLocation>
</comment>
<keyword evidence="9 11" id="KW-0030">Aminoacyl-tRNA synthetase</keyword>
<dbReference type="InterPro" id="IPR033705">
    <property type="entry name" value="Anticodon_Ia_Val"/>
</dbReference>
<dbReference type="SUPFAM" id="SSF52374">
    <property type="entry name" value="Nucleotidylyl transferase"/>
    <property type="match status" value="1"/>
</dbReference>
<feature type="short sequence motif" description="'HIGH' region" evidence="11">
    <location>
        <begin position="57"/>
        <end position="67"/>
    </location>
</feature>
<feature type="domain" description="Aminoacyl-tRNA synthetase class Ia" evidence="12">
    <location>
        <begin position="19"/>
        <end position="582"/>
    </location>
</feature>
<dbReference type="InterPro" id="IPR002300">
    <property type="entry name" value="aa-tRNA-synth_Ia"/>
</dbReference>
<accession>A0A1T4LPB4</accession>
<dbReference type="GO" id="GO:0002161">
    <property type="term" value="F:aminoacyl-tRNA deacylase activity"/>
    <property type="evidence" value="ECO:0007669"/>
    <property type="project" value="InterPro"/>
</dbReference>
<evidence type="ECO:0000256" key="5">
    <source>
        <dbReference type="ARBA" id="ARBA00022741"/>
    </source>
</evidence>
<dbReference type="InterPro" id="IPR009080">
    <property type="entry name" value="tRNAsynth_Ia_anticodon-bd"/>
</dbReference>
<dbReference type="GO" id="GO:0005524">
    <property type="term" value="F:ATP binding"/>
    <property type="evidence" value="ECO:0007669"/>
    <property type="project" value="UniProtKB-UniRule"/>
</dbReference>
<dbReference type="GeneID" id="78316948"/>
<dbReference type="Gene3D" id="1.10.730.10">
    <property type="entry name" value="Isoleucyl-tRNA Synthetase, Domain 1"/>
    <property type="match status" value="1"/>
</dbReference>
<dbReference type="InterPro" id="IPR010978">
    <property type="entry name" value="tRNA-bd_arm"/>
</dbReference>
<gene>
    <name evidence="11" type="primary">valS</name>
    <name evidence="15" type="ORF">SAMN02745149_01664</name>
</gene>
<organism evidence="15 16">
    <name type="scientific">Treponema porcinum</name>
    <dbReference type="NCBI Taxonomy" id="261392"/>
    <lineage>
        <taxon>Bacteria</taxon>
        <taxon>Pseudomonadati</taxon>
        <taxon>Spirochaetota</taxon>
        <taxon>Spirochaetia</taxon>
        <taxon>Spirochaetales</taxon>
        <taxon>Treponemataceae</taxon>
        <taxon>Treponema</taxon>
    </lineage>
</organism>
<comment type="similarity">
    <text evidence="11">Belongs to the class-I aminoacyl-tRNA synthetase family. ValS type 1 subfamily.</text>
</comment>
<dbReference type="OrthoDB" id="9810365at2"/>
<sequence>MKAIELEKAYNPKDFEERIYSEWETKGYFKPASDEKSPVHCHCAECSGTYTVVIPPPNVTGVLHMGHGLNNTLQDIVVRYHRMKGDNTLWVTGTDHAGIATQNVVERQLKKEGKSRNDLGREAFLERTWAVKEDHHNTIVKQQRKLGNSTDWERERFTMDEGLSKAVREVFVTLYERGLIYKGQYLVNWCPRCGTALADDEVDHTDTAGAMYHIWYEFADGPAPDGSTRIEIATTRPETLLGDTAVAVNPTDERYKDIVGKKLKLPLTDRIIPVIADSYVDKEFGTGMVKITPAHDPNDWQVGQRNNLEVINILNPDGTLNENCPEKYRGLTCPKARGLIIEDLKELGLFKEEEKITHSVGHCYRCNTVVEPYLSYQWFVKMKPLAEKALKAWKDGEIVFYPKKWENTYTHWMENIRDWCISRQLWWGHRIPVWYCKDCGEMIVAREDPEKCPKCGASAEKLEQDPDVLDTWFSSWLWPFSTLGWPEKTSDLQTFFPTSALVTAYDIIFFWVSRMIMASLEFTGKVPFRDIYIHGLVRDKQGRKMSKTLGNGMDPLEIIDMYGADALKFTLGFMCAQGQDILIDKESFKLGSRFCNKVWNASRYLLGNLDGRSLVPVTDSDLTELDKWIYGCLNRAVKTVRESLESYRYNDAASAIMEYFWNEFCDWYVEATKINFKNGDDAEKDRQASVLLNLLEENLRLLHPYLPFVTEEIYSKLPVAEIVENRKKAGKNKILSNSEYCGMLINAPFPEVSASREDSDVEKRFDVLKDLIGKVRALRTECGLDPASKINIAVLIEKGSAAEVCREKVDMIQLLAGVAQTEFVEAKPAAAIGTVGTGFEAFILVDETINREQLLVRFQKALETEEGWVRRSESKLNGSFAQHAPAELVAEERAKMEESRRKIEKLRSYIESL</sequence>
<dbReference type="Pfam" id="PF10458">
    <property type="entry name" value="Val_tRNA-synt_C"/>
    <property type="match status" value="1"/>
</dbReference>
<evidence type="ECO:0000256" key="2">
    <source>
        <dbReference type="ARBA" id="ARBA00011245"/>
    </source>
</evidence>
<keyword evidence="3 11" id="KW-0963">Cytoplasm</keyword>
<evidence type="ECO:0000259" key="13">
    <source>
        <dbReference type="Pfam" id="PF08264"/>
    </source>
</evidence>
<comment type="domain">
    <text evidence="11">The C-terminal coiled-coil domain is crucial for aminoacylation activity.</text>
</comment>
<evidence type="ECO:0000313" key="15">
    <source>
        <dbReference type="EMBL" id="SJZ56560.1"/>
    </source>
</evidence>
<keyword evidence="16" id="KW-1185">Reference proteome</keyword>
<keyword evidence="4 11" id="KW-0436">Ligase</keyword>
<evidence type="ECO:0000256" key="9">
    <source>
        <dbReference type="ARBA" id="ARBA00023146"/>
    </source>
</evidence>
<dbReference type="PROSITE" id="PS00178">
    <property type="entry name" value="AA_TRNA_LIGASE_I"/>
    <property type="match status" value="1"/>
</dbReference>
<dbReference type="InterPro" id="IPR037118">
    <property type="entry name" value="Val-tRNA_synth_C_sf"/>
</dbReference>
<dbReference type="SUPFAM" id="SSF50677">
    <property type="entry name" value="ValRS/IleRS/LeuRS editing domain"/>
    <property type="match status" value="1"/>
</dbReference>
<comment type="function">
    <text evidence="11">Catalyzes the attachment of valine to tRNA(Val). As ValRS can inadvertently accommodate and process structurally similar amino acids such as threonine, to avoid such errors, it has a 'posttransfer' editing activity that hydrolyzes mischarged Thr-tRNA(Val) in a tRNA-dependent manner.</text>
</comment>
<keyword evidence="7 11" id="KW-0648">Protein biosynthesis</keyword>
<dbReference type="NCBIfam" id="TIGR00422">
    <property type="entry name" value="valS"/>
    <property type="match status" value="1"/>
</dbReference>
<dbReference type="GO" id="GO:0005829">
    <property type="term" value="C:cytosol"/>
    <property type="evidence" value="ECO:0007669"/>
    <property type="project" value="TreeGrafter"/>
</dbReference>
<dbReference type="FunFam" id="3.40.50.620:FF:000032">
    <property type="entry name" value="Valine--tRNA ligase"/>
    <property type="match status" value="1"/>
</dbReference>
<dbReference type="RefSeq" id="WP_078933563.1">
    <property type="nucleotide sequence ID" value="NZ_FUWG01000012.1"/>
</dbReference>
<evidence type="ECO:0000256" key="3">
    <source>
        <dbReference type="ARBA" id="ARBA00022490"/>
    </source>
</evidence>